<evidence type="ECO:0000313" key="2">
    <source>
        <dbReference type="Proteomes" id="UP001152130"/>
    </source>
</evidence>
<dbReference type="CDD" id="cd10170">
    <property type="entry name" value="ASKHA_NBD_HSP70"/>
    <property type="match status" value="1"/>
</dbReference>
<accession>A0A9W8UDS6</accession>
<proteinExistence type="predicted"/>
<dbReference type="Gene3D" id="3.30.420.40">
    <property type="match status" value="2"/>
</dbReference>
<comment type="caution">
    <text evidence="1">The sequence shown here is derived from an EMBL/GenBank/DDBJ whole genome shotgun (WGS) entry which is preliminary data.</text>
</comment>
<evidence type="ECO:0000313" key="1">
    <source>
        <dbReference type="EMBL" id="KAJ4019561.1"/>
    </source>
</evidence>
<sequence>MNRLDLDLRIAVDFGTTFTDKWPGEPEAEKKVPTVLSKNKIGGKRAWGFQCRHLAEDEKWKLFKLLLDPTVHQEQLDQKAIATGKSKNEKENGSWIPEEMKQVRKIVVQYLTQIYIHISQTIPQLIESDSFSQELRDKSWDSMKVEFTFSTPTTWAAPVSQCFRSLVLKAGFGKHNTHSVILGLTEAEAAAVSAANDVKIMNNNILLSIDAGGGTTDLAFVRFINNSFTLEEIHPITGIGVGSTKIDSEFAKLIEERIAKNPSVRLPSDFARKASQSDDFQDCKHKFGLKDSEDGGTEYSTTVAEGDNWTHADFRIDKDSAELKQCFDTTLEKVKHDVSNILEDARNYKSAKATMHVDYIVISGGLGSSPYVLKQLKRYINSLACEKDSCVAGATVVQVQHDAQMVVVKGLLHDRRTNDHTLREYVARANYAIVKSISSRSTSSAVMSAGESIDWRVKYGDTIKACKPTTIRITRILAKAGPWRWTEEIMWLGGKRSHLPTNRQEG</sequence>
<dbReference type="Gene3D" id="3.90.640.10">
    <property type="entry name" value="Actin, Chain A, domain 4"/>
    <property type="match status" value="1"/>
</dbReference>
<gene>
    <name evidence="1" type="ORF">NW766_003296</name>
</gene>
<dbReference type="InterPro" id="IPR043129">
    <property type="entry name" value="ATPase_NBD"/>
</dbReference>
<keyword evidence="2" id="KW-1185">Reference proteome</keyword>
<dbReference type="PANTHER" id="PTHR42749">
    <property type="entry name" value="CELL SHAPE-DETERMINING PROTEIN MREB"/>
    <property type="match status" value="1"/>
</dbReference>
<dbReference type="SUPFAM" id="SSF53067">
    <property type="entry name" value="Actin-like ATPase domain"/>
    <property type="match status" value="1"/>
</dbReference>
<reference evidence="1" key="1">
    <citation type="submission" date="2022-10" db="EMBL/GenBank/DDBJ databases">
        <title>Fusarium specimens isolated from Avocado Roots.</title>
        <authorList>
            <person name="Stajich J."/>
            <person name="Roper C."/>
            <person name="Heimlech-Rivalta G."/>
        </authorList>
    </citation>
    <scope>NUCLEOTIDE SEQUENCE</scope>
    <source>
        <strain evidence="1">CF00143</strain>
    </source>
</reference>
<protein>
    <recommendedName>
        <fullName evidence="3">Hsp70 protein</fullName>
    </recommendedName>
</protein>
<dbReference type="AlphaFoldDB" id="A0A9W8UDS6"/>
<dbReference type="PANTHER" id="PTHR42749:SF1">
    <property type="entry name" value="CELL SHAPE-DETERMINING PROTEIN MREB"/>
    <property type="match status" value="1"/>
</dbReference>
<evidence type="ECO:0008006" key="3">
    <source>
        <dbReference type="Google" id="ProtNLM"/>
    </source>
</evidence>
<name>A0A9W8UDS6_9HYPO</name>
<organism evidence="1 2">
    <name type="scientific">Fusarium irregulare</name>
    <dbReference type="NCBI Taxonomy" id="2494466"/>
    <lineage>
        <taxon>Eukaryota</taxon>
        <taxon>Fungi</taxon>
        <taxon>Dikarya</taxon>
        <taxon>Ascomycota</taxon>
        <taxon>Pezizomycotina</taxon>
        <taxon>Sordariomycetes</taxon>
        <taxon>Hypocreomycetidae</taxon>
        <taxon>Hypocreales</taxon>
        <taxon>Nectriaceae</taxon>
        <taxon>Fusarium</taxon>
        <taxon>Fusarium incarnatum-equiseti species complex</taxon>
    </lineage>
</organism>
<dbReference type="EMBL" id="JAPDHF010000004">
    <property type="protein sequence ID" value="KAJ4019561.1"/>
    <property type="molecule type" value="Genomic_DNA"/>
</dbReference>
<dbReference type="Proteomes" id="UP001152130">
    <property type="component" value="Unassembled WGS sequence"/>
</dbReference>